<dbReference type="RefSeq" id="WP_206294999.1">
    <property type="nucleotide sequence ID" value="NZ_CP063458.1"/>
</dbReference>
<gene>
    <name evidence="9" type="ORF">IPV69_10150</name>
</gene>
<evidence type="ECO:0000256" key="7">
    <source>
        <dbReference type="PIRSR" id="PIRSR001369-1"/>
    </source>
</evidence>
<dbReference type="EMBL" id="CP063458">
    <property type="protein sequence ID" value="QOV91694.1"/>
    <property type="molecule type" value="Genomic_DNA"/>
</dbReference>
<dbReference type="NCBIfam" id="TIGR01800">
    <property type="entry name" value="cit_synth_II"/>
    <property type="match status" value="1"/>
</dbReference>
<dbReference type="InterPro" id="IPR036969">
    <property type="entry name" value="Citrate_synthase_sf"/>
</dbReference>
<accession>A0A7M2X202</accession>
<evidence type="ECO:0000256" key="1">
    <source>
        <dbReference type="ARBA" id="ARBA00004751"/>
    </source>
</evidence>
<dbReference type="PROSITE" id="PS00480">
    <property type="entry name" value="CITRATE_SYNTHASE"/>
    <property type="match status" value="1"/>
</dbReference>
<protein>
    <recommendedName>
        <fullName evidence="6">Citrate synthase</fullName>
    </recommendedName>
</protein>
<dbReference type="InterPro" id="IPR016143">
    <property type="entry name" value="Citrate_synth-like_sm_a-sub"/>
</dbReference>
<proteinExistence type="inferred from homology"/>
<dbReference type="Pfam" id="PF00285">
    <property type="entry name" value="Citrate_synt"/>
    <property type="match status" value="1"/>
</dbReference>
<dbReference type="InterPro" id="IPR024176">
    <property type="entry name" value="Citrate_synthase_bac-typ"/>
</dbReference>
<feature type="active site" evidence="7">
    <location>
        <position position="324"/>
    </location>
</feature>
<organism evidence="9 10">
    <name type="scientific">Humisphaera borealis</name>
    <dbReference type="NCBI Taxonomy" id="2807512"/>
    <lineage>
        <taxon>Bacteria</taxon>
        <taxon>Pseudomonadati</taxon>
        <taxon>Planctomycetota</taxon>
        <taxon>Phycisphaerae</taxon>
        <taxon>Tepidisphaerales</taxon>
        <taxon>Tepidisphaeraceae</taxon>
        <taxon>Humisphaera</taxon>
    </lineage>
</organism>
<keyword evidence="4 6" id="KW-0808">Transferase</keyword>
<evidence type="ECO:0000256" key="5">
    <source>
        <dbReference type="ARBA" id="ARBA00049288"/>
    </source>
</evidence>
<evidence type="ECO:0000256" key="2">
    <source>
        <dbReference type="ARBA" id="ARBA00010566"/>
    </source>
</evidence>
<evidence type="ECO:0000313" key="10">
    <source>
        <dbReference type="Proteomes" id="UP000593765"/>
    </source>
</evidence>
<dbReference type="InterPro" id="IPR011278">
    <property type="entry name" value="2-MeCitrate/Citrate_synth_II"/>
</dbReference>
<feature type="active site" evidence="7">
    <location>
        <position position="266"/>
    </location>
</feature>
<dbReference type="KEGG" id="hbs:IPV69_10150"/>
<dbReference type="InterPro" id="IPR002020">
    <property type="entry name" value="Citrate_synthase"/>
</dbReference>
<evidence type="ECO:0000256" key="3">
    <source>
        <dbReference type="ARBA" id="ARBA00022532"/>
    </source>
</evidence>
<name>A0A7M2X202_9BACT</name>
<dbReference type="GO" id="GO:0036440">
    <property type="term" value="F:citrate synthase activity"/>
    <property type="evidence" value="ECO:0007669"/>
    <property type="project" value="UniProtKB-EC"/>
</dbReference>
<evidence type="ECO:0000313" key="9">
    <source>
        <dbReference type="EMBL" id="QOV91694.1"/>
    </source>
</evidence>
<dbReference type="PANTHER" id="PTHR11739">
    <property type="entry name" value="CITRATE SYNTHASE"/>
    <property type="match status" value="1"/>
</dbReference>
<dbReference type="PANTHER" id="PTHR11739:SF4">
    <property type="entry name" value="CITRATE SYNTHASE, PEROXISOMAL"/>
    <property type="match status" value="1"/>
</dbReference>
<dbReference type="Gene3D" id="1.10.230.10">
    <property type="entry name" value="Cytochrome P450-Terp, domain 2"/>
    <property type="match status" value="1"/>
</dbReference>
<keyword evidence="10" id="KW-1185">Reference proteome</keyword>
<reference evidence="9 10" key="1">
    <citation type="submission" date="2020-10" db="EMBL/GenBank/DDBJ databases">
        <title>Wide distribution of Phycisphaera-like planctomycetes from WD2101 soil group in peatlands and genome analysis of the first cultivated representative.</title>
        <authorList>
            <person name="Dedysh S.N."/>
            <person name="Beletsky A.V."/>
            <person name="Ivanova A."/>
            <person name="Kulichevskaya I.S."/>
            <person name="Suzina N.E."/>
            <person name="Philippov D.A."/>
            <person name="Rakitin A.L."/>
            <person name="Mardanov A.V."/>
            <person name="Ravin N.V."/>
        </authorList>
    </citation>
    <scope>NUCLEOTIDE SEQUENCE [LARGE SCALE GENOMIC DNA]</scope>
    <source>
        <strain evidence="9 10">M1803</strain>
    </source>
</reference>
<evidence type="ECO:0000256" key="6">
    <source>
        <dbReference type="PIRNR" id="PIRNR001369"/>
    </source>
</evidence>
<dbReference type="PIRSF" id="PIRSF001369">
    <property type="entry name" value="Citrate_synth"/>
    <property type="match status" value="1"/>
</dbReference>
<evidence type="ECO:0000256" key="8">
    <source>
        <dbReference type="RuleBase" id="RU003406"/>
    </source>
</evidence>
<dbReference type="AlphaFoldDB" id="A0A7M2X202"/>
<dbReference type="InterPro" id="IPR016142">
    <property type="entry name" value="Citrate_synth-like_lrg_a-sub"/>
</dbReference>
<dbReference type="InterPro" id="IPR019810">
    <property type="entry name" value="Citrate_synthase_AS"/>
</dbReference>
<comment type="similarity">
    <text evidence="2 6 8">Belongs to the citrate synthase family.</text>
</comment>
<dbReference type="Gene3D" id="1.10.580.10">
    <property type="entry name" value="Citrate Synthase, domain 1"/>
    <property type="match status" value="1"/>
</dbReference>
<dbReference type="Proteomes" id="UP000593765">
    <property type="component" value="Chromosome"/>
</dbReference>
<dbReference type="SUPFAM" id="SSF48256">
    <property type="entry name" value="Citrate synthase"/>
    <property type="match status" value="1"/>
</dbReference>
<dbReference type="GO" id="GO:0005975">
    <property type="term" value="P:carbohydrate metabolic process"/>
    <property type="evidence" value="ECO:0007669"/>
    <property type="project" value="TreeGrafter"/>
</dbReference>
<dbReference type="GO" id="GO:0005829">
    <property type="term" value="C:cytosol"/>
    <property type="evidence" value="ECO:0007669"/>
    <property type="project" value="TreeGrafter"/>
</dbReference>
<dbReference type="UniPathway" id="UPA00223"/>
<comment type="pathway">
    <text evidence="1">Carbohydrate metabolism; tricarboxylic acid cycle; isocitrate from oxaloacetate: step 1/2.</text>
</comment>
<dbReference type="GO" id="GO:0006099">
    <property type="term" value="P:tricarboxylic acid cycle"/>
    <property type="evidence" value="ECO:0007669"/>
    <property type="project" value="UniProtKB-UniPathway"/>
</dbReference>
<sequence>MSESTAATAAAKGGLQGVVAAQSDICFIDGDAGRLVYRGYEIGDLVENASFEETAYLLWDGKLPNKTELATLKQQLSASMALPAHVLAVIKALPAGTQPMDVLRTAVSALAGGDTDLTSNEAAANRRKAVRLTAQFPTIVTAYHRIRNNQQPIAPDPSLSIAGNFLYMLNGKKPHETLVRVMDAALVLHAEHGMNASTFTARVIAATLADMHASITGALGALKGPLHGGANEAVMHLLLQCGDADSAERKIKEMLANKQKVPGFGHRVYRTFDPRATFLRKMSKQLGEAAGNSKWYEMSERLIPILRDTKKPTGEPLGLNPNVDFFSASAYYTMDIPLDLFTPIFGVARVTGWAAHVMEQHKNNRIIRPTDDYTGPFGKKVEPIEQRA</sequence>
<keyword evidence="3" id="KW-0816">Tricarboxylic acid cycle</keyword>
<comment type="catalytic activity">
    <reaction evidence="5">
        <text>oxaloacetate + acetyl-CoA + H2O = citrate + CoA + H(+)</text>
        <dbReference type="Rhea" id="RHEA:16845"/>
        <dbReference type="ChEBI" id="CHEBI:15377"/>
        <dbReference type="ChEBI" id="CHEBI:15378"/>
        <dbReference type="ChEBI" id="CHEBI:16452"/>
        <dbReference type="ChEBI" id="CHEBI:16947"/>
        <dbReference type="ChEBI" id="CHEBI:57287"/>
        <dbReference type="ChEBI" id="CHEBI:57288"/>
        <dbReference type="EC" id="2.3.3.16"/>
    </reaction>
</comment>
<evidence type="ECO:0000256" key="4">
    <source>
        <dbReference type="ARBA" id="ARBA00022679"/>
    </source>
</evidence>
<dbReference type="PRINTS" id="PR00143">
    <property type="entry name" value="CITRTSNTHASE"/>
</dbReference>